<comment type="caution">
    <text evidence="1">The sequence shown here is derived from an EMBL/GenBank/DDBJ whole genome shotgun (WGS) entry which is preliminary data.</text>
</comment>
<dbReference type="AlphaFoldDB" id="A0AAV6V0J2"/>
<gene>
    <name evidence="1" type="ORF">JTE90_008459</name>
</gene>
<accession>A0AAV6V0J2</accession>
<organism evidence="1 2">
    <name type="scientific">Oedothorax gibbosus</name>
    <dbReference type="NCBI Taxonomy" id="931172"/>
    <lineage>
        <taxon>Eukaryota</taxon>
        <taxon>Metazoa</taxon>
        <taxon>Ecdysozoa</taxon>
        <taxon>Arthropoda</taxon>
        <taxon>Chelicerata</taxon>
        <taxon>Arachnida</taxon>
        <taxon>Araneae</taxon>
        <taxon>Araneomorphae</taxon>
        <taxon>Entelegynae</taxon>
        <taxon>Araneoidea</taxon>
        <taxon>Linyphiidae</taxon>
        <taxon>Erigoninae</taxon>
        <taxon>Oedothorax</taxon>
    </lineage>
</organism>
<dbReference type="EMBL" id="JAFNEN010000213">
    <property type="protein sequence ID" value="KAG8189497.1"/>
    <property type="molecule type" value="Genomic_DNA"/>
</dbReference>
<reference evidence="1 2" key="1">
    <citation type="journal article" date="2022" name="Nat. Ecol. Evol.">
        <title>A masculinizing supergene underlies an exaggerated male reproductive morph in a spider.</title>
        <authorList>
            <person name="Hendrickx F."/>
            <person name="De Corte Z."/>
            <person name="Sonet G."/>
            <person name="Van Belleghem S.M."/>
            <person name="Kostlbacher S."/>
            <person name="Vangestel C."/>
        </authorList>
    </citation>
    <scope>NUCLEOTIDE SEQUENCE [LARGE SCALE GENOMIC DNA]</scope>
    <source>
        <strain evidence="1">W744_W776</strain>
    </source>
</reference>
<keyword evidence="2" id="KW-1185">Reference proteome</keyword>
<protein>
    <submittedName>
        <fullName evidence="1">Uncharacterized protein</fullName>
    </submittedName>
</protein>
<dbReference type="Proteomes" id="UP000827092">
    <property type="component" value="Unassembled WGS sequence"/>
</dbReference>
<evidence type="ECO:0000313" key="1">
    <source>
        <dbReference type="EMBL" id="KAG8189497.1"/>
    </source>
</evidence>
<proteinExistence type="predicted"/>
<name>A0AAV6V0J2_9ARAC</name>
<sequence>MTCDSRLANVAIADVDNPSVAEGLSCATAAAPGNLLVPRESTRHFDSNHEPFLPSDIMGSRSAQIGHLPPTNEVVTDRQLFDVFFSQATPTEEMRDHL</sequence>
<evidence type="ECO:0000313" key="2">
    <source>
        <dbReference type="Proteomes" id="UP000827092"/>
    </source>
</evidence>